<keyword evidence="3" id="KW-1185">Reference proteome</keyword>
<accession>A0AAV4Z1X1</accession>
<sequence>MAWMSWLRDRFIDTTASSRLRTPVRGSGSEPLVTPPTAVARP</sequence>
<evidence type="ECO:0000313" key="3">
    <source>
        <dbReference type="Proteomes" id="UP001055307"/>
    </source>
</evidence>
<dbReference type="Proteomes" id="UP001055307">
    <property type="component" value="Unassembled WGS sequence"/>
</dbReference>
<reference evidence="2" key="2">
    <citation type="submission" date="2021-08" db="EMBL/GenBank/DDBJ databases">
        <authorList>
            <person name="Tani A."/>
            <person name="Ola A."/>
            <person name="Ogura Y."/>
            <person name="Katsura K."/>
            <person name="Hayashi T."/>
        </authorList>
    </citation>
    <scope>NUCLEOTIDE SEQUENCE</scope>
    <source>
        <strain evidence="2">DSM 21893</strain>
    </source>
</reference>
<dbReference type="AlphaFoldDB" id="A0AAV4Z1X1"/>
<feature type="region of interest" description="Disordered" evidence="1">
    <location>
        <begin position="21"/>
        <end position="42"/>
    </location>
</feature>
<organism evidence="2 3">
    <name type="scientific">Methylobacterium bullatum</name>
    <dbReference type="NCBI Taxonomy" id="570505"/>
    <lineage>
        <taxon>Bacteria</taxon>
        <taxon>Pseudomonadati</taxon>
        <taxon>Pseudomonadota</taxon>
        <taxon>Alphaproteobacteria</taxon>
        <taxon>Hyphomicrobiales</taxon>
        <taxon>Methylobacteriaceae</taxon>
        <taxon>Methylobacterium</taxon>
    </lineage>
</organism>
<reference evidence="2" key="1">
    <citation type="journal article" date="2016" name="Front. Microbiol.">
        <title>Genome Sequence of the Piezophilic, Mesophilic Sulfate-Reducing Bacterium Desulfovibrio indicus J2T.</title>
        <authorList>
            <person name="Cao J."/>
            <person name="Maignien L."/>
            <person name="Shao Z."/>
            <person name="Alain K."/>
            <person name="Jebbar M."/>
        </authorList>
    </citation>
    <scope>NUCLEOTIDE SEQUENCE</scope>
    <source>
        <strain evidence="2">DSM 21893</strain>
    </source>
</reference>
<comment type="caution">
    <text evidence="2">The sequence shown here is derived from an EMBL/GenBank/DDBJ whole genome shotgun (WGS) entry which is preliminary data.</text>
</comment>
<proteinExistence type="predicted"/>
<name>A0AAV4Z1X1_9HYPH</name>
<gene>
    <name evidence="2" type="ORF">OICFNHDK_0515</name>
</gene>
<evidence type="ECO:0000256" key="1">
    <source>
        <dbReference type="SAM" id="MobiDB-lite"/>
    </source>
</evidence>
<protein>
    <submittedName>
        <fullName evidence="2">Uncharacterized protein</fullName>
    </submittedName>
</protein>
<dbReference type="EMBL" id="BPQF01000003">
    <property type="protein sequence ID" value="GJD38075.1"/>
    <property type="molecule type" value="Genomic_DNA"/>
</dbReference>
<evidence type="ECO:0000313" key="2">
    <source>
        <dbReference type="EMBL" id="GJD38075.1"/>
    </source>
</evidence>